<comment type="caution">
    <text evidence="2">The sequence shown here is derived from an EMBL/GenBank/DDBJ whole genome shotgun (WGS) entry which is preliminary data.</text>
</comment>
<gene>
    <name evidence="2" type="ORF">EKO27_g2876</name>
</gene>
<evidence type="ECO:0000313" key="2">
    <source>
        <dbReference type="EMBL" id="RWA12230.1"/>
    </source>
</evidence>
<feature type="region of interest" description="Disordered" evidence="1">
    <location>
        <begin position="1"/>
        <end position="38"/>
    </location>
</feature>
<proteinExistence type="predicted"/>
<keyword evidence="3" id="KW-1185">Reference proteome</keyword>
<sequence>MKVIKKQEELSRPQERSSDAQSEAAYYPSVPTADPDSVSVVTTPGEGLEHWEDGTTTTTFTDAGSTTQTVFTVTLGSRPNIGDIAGYASNSWDTSFACYAQAPTYLYTREGRDCSSVDYINVGGIGIDNNRIDNELVGNRNNNEKRPHNQHIADNETRFEFYTDGRIERAPTDYQALQYDSGSRS</sequence>
<organism evidence="2 3">
    <name type="scientific">Xylaria grammica</name>
    <dbReference type="NCBI Taxonomy" id="363999"/>
    <lineage>
        <taxon>Eukaryota</taxon>
        <taxon>Fungi</taxon>
        <taxon>Dikarya</taxon>
        <taxon>Ascomycota</taxon>
        <taxon>Pezizomycotina</taxon>
        <taxon>Sordariomycetes</taxon>
        <taxon>Xylariomycetidae</taxon>
        <taxon>Xylariales</taxon>
        <taxon>Xylariaceae</taxon>
        <taxon>Xylaria</taxon>
    </lineage>
</organism>
<evidence type="ECO:0000256" key="1">
    <source>
        <dbReference type="SAM" id="MobiDB-lite"/>
    </source>
</evidence>
<dbReference type="EMBL" id="RYZI01000056">
    <property type="protein sequence ID" value="RWA12230.1"/>
    <property type="molecule type" value="Genomic_DNA"/>
</dbReference>
<accession>A0A439DCV0</accession>
<dbReference type="Proteomes" id="UP000286045">
    <property type="component" value="Unassembled WGS sequence"/>
</dbReference>
<feature type="compositionally biased region" description="Basic and acidic residues" evidence="1">
    <location>
        <begin position="1"/>
        <end position="18"/>
    </location>
</feature>
<reference evidence="2 3" key="1">
    <citation type="submission" date="2018-12" db="EMBL/GenBank/DDBJ databases">
        <title>Draft genome sequence of Xylaria grammica IHI A82.</title>
        <authorList>
            <person name="Buettner E."/>
            <person name="Kellner H."/>
        </authorList>
    </citation>
    <scope>NUCLEOTIDE SEQUENCE [LARGE SCALE GENOMIC DNA]</scope>
    <source>
        <strain evidence="2 3">IHI A82</strain>
    </source>
</reference>
<dbReference type="STRING" id="363999.A0A439DCV0"/>
<evidence type="ECO:0000313" key="3">
    <source>
        <dbReference type="Proteomes" id="UP000286045"/>
    </source>
</evidence>
<protein>
    <submittedName>
        <fullName evidence="2">Uncharacterized protein</fullName>
    </submittedName>
</protein>
<dbReference type="AlphaFoldDB" id="A0A439DCV0"/>
<name>A0A439DCV0_9PEZI</name>